<sequence>MALPYDVQTYLLDKENIRDTVIRMMLAFDDRATSTLIDSVYAPEILVHYPRLLFDYQKKVSSEEWAKMLEHLLDEFDTTEHIVQNLLIDLPQPGNPGTQRPDRCKARAYAHGLFYKRDAEGRPSVMARRQGGGYELELVRVKEKEEAGENPWRISELKASFHWQDRGN</sequence>
<reference evidence="2 3" key="1">
    <citation type="submission" date="2018-04" db="EMBL/GenBank/DDBJ databases">
        <authorList>
            <person name="Huttner S."/>
            <person name="Dainat J."/>
        </authorList>
    </citation>
    <scope>NUCLEOTIDE SEQUENCE [LARGE SCALE GENOMIC DNA]</scope>
</reference>
<dbReference type="InterPro" id="IPR037401">
    <property type="entry name" value="SnoaL-like"/>
</dbReference>
<dbReference type="SUPFAM" id="SSF54427">
    <property type="entry name" value="NTF2-like"/>
    <property type="match status" value="1"/>
</dbReference>
<organism evidence="2 3">
    <name type="scientific">Thermothielavioides terrestris</name>
    <dbReference type="NCBI Taxonomy" id="2587410"/>
    <lineage>
        <taxon>Eukaryota</taxon>
        <taxon>Fungi</taxon>
        <taxon>Dikarya</taxon>
        <taxon>Ascomycota</taxon>
        <taxon>Pezizomycotina</taxon>
        <taxon>Sordariomycetes</taxon>
        <taxon>Sordariomycetidae</taxon>
        <taxon>Sordariales</taxon>
        <taxon>Chaetomiaceae</taxon>
        <taxon>Thermothielavioides</taxon>
    </lineage>
</organism>
<evidence type="ECO:0000313" key="2">
    <source>
        <dbReference type="EMBL" id="SPQ20338.1"/>
    </source>
</evidence>
<evidence type="ECO:0000259" key="1">
    <source>
        <dbReference type="Pfam" id="PF13577"/>
    </source>
</evidence>
<dbReference type="AlphaFoldDB" id="A0A3S4AQD5"/>
<dbReference type="InterPro" id="IPR032710">
    <property type="entry name" value="NTF2-like_dom_sf"/>
</dbReference>
<feature type="domain" description="SnoaL-like" evidence="1">
    <location>
        <begin position="10"/>
        <end position="157"/>
    </location>
</feature>
<evidence type="ECO:0000313" key="3">
    <source>
        <dbReference type="Proteomes" id="UP000289323"/>
    </source>
</evidence>
<protein>
    <submittedName>
        <fullName evidence="2">A85abab4-79ca-4c16-abac-08a1ebe8aeba</fullName>
    </submittedName>
</protein>
<dbReference type="Proteomes" id="UP000289323">
    <property type="component" value="Unassembled WGS sequence"/>
</dbReference>
<dbReference type="EMBL" id="OUUZ01000004">
    <property type="protein sequence ID" value="SPQ20338.1"/>
    <property type="molecule type" value="Genomic_DNA"/>
</dbReference>
<dbReference type="Gene3D" id="3.10.450.50">
    <property type="match status" value="1"/>
</dbReference>
<gene>
    <name evidence="2" type="ORF">TT172_LOCUS2757</name>
</gene>
<accession>A0A3S4AQD5</accession>
<proteinExistence type="predicted"/>
<dbReference type="Pfam" id="PF13577">
    <property type="entry name" value="SnoaL_4"/>
    <property type="match status" value="1"/>
</dbReference>
<name>A0A3S4AQD5_9PEZI</name>